<evidence type="ECO:0000313" key="2">
    <source>
        <dbReference type="EMBL" id="MFD0917258.1"/>
    </source>
</evidence>
<reference evidence="3" key="1">
    <citation type="journal article" date="2019" name="Int. J. Syst. Evol. Microbiol.">
        <title>The Global Catalogue of Microorganisms (GCM) 10K type strain sequencing project: providing services to taxonomists for standard genome sequencing and annotation.</title>
        <authorList>
            <consortium name="The Broad Institute Genomics Platform"/>
            <consortium name="The Broad Institute Genome Sequencing Center for Infectious Disease"/>
            <person name="Wu L."/>
            <person name="Ma J."/>
        </authorList>
    </citation>
    <scope>NUCLEOTIDE SEQUENCE [LARGE SCALE GENOMIC DNA]</scope>
    <source>
        <strain evidence="3">CCUG 60023</strain>
    </source>
</reference>
<comment type="caution">
    <text evidence="2">The sequence shown here is derived from an EMBL/GenBank/DDBJ whole genome shotgun (WGS) entry which is preliminary data.</text>
</comment>
<dbReference type="RefSeq" id="WP_377213116.1">
    <property type="nucleotide sequence ID" value="NZ_JBHTJV010000010.1"/>
</dbReference>
<feature type="region of interest" description="Disordered" evidence="1">
    <location>
        <begin position="182"/>
        <end position="218"/>
    </location>
</feature>
<feature type="compositionally biased region" description="Basic and acidic residues" evidence="1">
    <location>
        <begin position="182"/>
        <end position="198"/>
    </location>
</feature>
<accession>A0ABW3FHN6</accession>
<keyword evidence="3" id="KW-1185">Reference proteome</keyword>
<evidence type="ECO:0000313" key="3">
    <source>
        <dbReference type="Proteomes" id="UP001597101"/>
    </source>
</evidence>
<evidence type="ECO:0000256" key="1">
    <source>
        <dbReference type="SAM" id="MobiDB-lite"/>
    </source>
</evidence>
<feature type="compositionally biased region" description="Basic residues" evidence="1">
    <location>
        <begin position="199"/>
        <end position="218"/>
    </location>
</feature>
<dbReference type="Proteomes" id="UP001597101">
    <property type="component" value="Unassembled WGS sequence"/>
</dbReference>
<organism evidence="2 3">
    <name type="scientific">Pseudahrensia aquimaris</name>
    <dbReference type="NCBI Taxonomy" id="744461"/>
    <lineage>
        <taxon>Bacteria</taxon>
        <taxon>Pseudomonadati</taxon>
        <taxon>Pseudomonadota</taxon>
        <taxon>Alphaproteobacteria</taxon>
        <taxon>Hyphomicrobiales</taxon>
        <taxon>Ahrensiaceae</taxon>
        <taxon>Pseudahrensia</taxon>
    </lineage>
</organism>
<protein>
    <submittedName>
        <fullName evidence="2">Uncharacterized protein</fullName>
    </submittedName>
</protein>
<dbReference type="EMBL" id="JBHTJV010000010">
    <property type="protein sequence ID" value="MFD0917258.1"/>
    <property type="molecule type" value="Genomic_DNA"/>
</dbReference>
<gene>
    <name evidence="2" type="ORF">ACFQ14_12630</name>
</gene>
<proteinExistence type="predicted"/>
<sequence length="218" mass="25335">MNMYYHPDEAERVGQARESFSGRLLTDPQFEEAIAITGIIETEIKHSGTFKEKLTDFAHAFARTQKFDVMKAETTLRDLFKARTGHTMNQMREELMAKEENLPEAVDDRAKDVTRDIRDMIKDGNKMPFHRAYDYQAGVLASEFDITNAGAKRIMTDVFRQNAEGELYDWGKDLEEKYYRPQIEAEKAERQQSQEKPARGRKRTSSRSKTRTRSRQPA</sequence>
<name>A0ABW3FHN6_9HYPH</name>